<dbReference type="CDD" id="cd01898">
    <property type="entry name" value="Obg"/>
    <property type="match status" value="1"/>
</dbReference>
<dbReference type="FunFam" id="2.70.210.12:FF:000001">
    <property type="entry name" value="GTPase Obg"/>
    <property type="match status" value="1"/>
</dbReference>
<dbReference type="Gene3D" id="2.70.210.12">
    <property type="entry name" value="GTP1/OBG domain"/>
    <property type="match status" value="1"/>
</dbReference>
<dbReference type="Proteomes" id="UP001209878">
    <property type="component" value="Unassembled WGS sequence"/>
</dbReference>
<dbReference type="GO" id="GO:0042254">
    <property type="term" value="P:ribosome biogenesis"/>
    <property type="evidence" value="ECO:0007669"/>
    <property type="project" value="UniProtKB-UniRule"/>
</dbReference>
<dbReference type="GO" id="GO:0005525">
    <property type="term" value="F:GTP binding"/>
    <property type="evidence" value="ECO:0007669"/>
    <property type="project" value="UniProtKB-KW"/>
</dbReference>
<feature type="domain" description="OBG-type G" evidence="5">
    <location>
        <begin position="427"/>
        <end position="592"/>
    </location>
</feature>
<dbReference type="AlphaFoldDB" id="A0AAD9P114"/>
<feature type="compositionally biased region" description="Low complexity" evidence="4">
    <location>
        <begin position="260"/>
        <end position="270"/>
    </location>
</feature>
<evidence type="ECO:0000256" key="4">
    <source>
        <dbReference type="SAM" id="MobiDB-lite"/>
    </source>
</evidence>
<dbReference type="InterPro" id="IPR006073">
    <property type="entry name" value="GTP-bd"/>
</dbReference>
<dbReference type="GO" id="GO:0005739">
    <property type="term" value="C:mitochondrion"/>
    <property type="evidence" value="ECO:0007669"/>
    <property type="project" value="TreeGrafter"/>
</dbReference>
<dbReference type="InterPro" id="IPR049012">
    <property type="entry name" value="Mutator_transp_dom"/>
</dbReference>
<dbReference type="PRINTS" id="PR00326">
    <property type="entry name" value="GTP1OBG"/>
</dbReference>
<dbReference type="Pfam" id="PF01018">
    <property type="entry name" value="GTP1_OBG"/>
    <property type="match status" value="1"/>
</dbReference>
<evidence type="ECO:0000313" key="8">
    <source>
        <dbReference type="Proteomes" id="UP001209878"/>
    </source>
</evidence>
<comment type="similarity">
    <text evidence="1">Belongs to the TRAFAC class OBG-HflX-like GTPase superfamily. OBG GTPase family.</text>
</comment>
<name>A0AAD9P114_RIDPI</name>
<keyword evidence="2" id="KW-0547">Nucleotide-binding</keyword>
<dbReference type="InterPro" id="IPR031167">
    <property type="entry name" value="G_OBG"/>
</dbReference>
<dbReference type="PROSITE" id="PS51883">
    <property type="entry name" value="OBG"/>
    <property type="match status" value="1"/>
</dbReference>
<dbReference type="InterPro" id="IPR027417">
    <property type="entry name" value="P-loop_NTPase"/>
</dbReference>
<evidence type="ECO:0000313" key="7">
    <source>
        <dbReference type="EMBL" id="KAK2186000.1"/>
    </source>
</evidence>
<dbReference type="Gene3D" id="3.40.50.300">
    <property type="entry name" value="P-loop containing nucleotide triphosphate hydrolases"/>
    <property type="match status" value="1"/>
</dbReference>
<comment type="caution">
    <text evidence="7">The sequence shown here is derived from an EMBL/GenBank/DDBJ whole genome shotgun (WGS) entry which is preliminary data.</text>
</comment>
<feature type="domain" description="Obg" evidence="6">
    <location>
        <begin position="50"/>
        <end position="205"/>
    </location>
</feature>
<gene>
    <name evidence="7" type="ORF">NP493_215g06031</name>
</gene>
<dbReference type="SUPFAM" id="SSF52540">
    <property type="entry name" value="P-loop containing nucleoside triphosphate hydrolases"/>
    <property type="match status" value="1"/>
</dbReference>
<dbReference type="PROSITE" id="PS51710">
    <property type="entry name" value="G_OBG"/>
    <property type="match status" value="1"/>
</dbReference>
<keyword evidence="3" id="KW-0342">GTP-binding</keyword>
<dbReference type="SUPFAM" id="SSF82051">
    <property type="entry name" value="Obg GTP-binding protein N-terminal domain"/>
    <property type="match status" value="1"/>
</dbReference>
<dbReference type="PANTHER" id="PTHR11702">
    <property type="entry name" value="DEVELOPMENTALLY REGULATED GTP-BINDING PROTEIN-RELATED"/>
    <property type="match status" value="1"/>
</dbReference>
<accession>A0AAD9P114</accession>
<evidence type="ECO:0000256" key="1">
    <source>
        <dbReference type="ARBA" id="ARBA00007699"/>
    </source>
</evidence>
<evidence type="ECO:0000259" key="6">
    <source>
        <dbReference type="PROSITE" id="PS51883"/>
    </source>
</evidence>
<evidence type="ECO:0000259" key="5">
    <source>
        <dbReference type="PROSITE" id="PS51710"/>
    </source>
</evidence>
<protein>
    <submittedName>
        <fullName evidence="7">Uncharacterized protein</fullName>
    </submittedName>
</protein>
<feature type="compositionally biased region" description="Low complexity" evidence="4">
    <location>
        <begin position="230"/>
        <end position="245"/>
    </location>
</feature>
<dbReference type="InterPro" id="IPR006169">
    <property type="entry name" value="GTP1_OBG_dom"/>
</dbReference>
<dbReference type="InterPro" id="IPR036726">
    <property type="entry name" value="GTP1_OBG_dom_sf"/>
</dbReference>
<keyword evidence="8" id="KW-1185">Reference proteome</keyword>
<organism evidence="7 8">
    <name type="scientific">Ridgeia piscesae</name>
    <name type="common">Tubeworm</name>
    <dbReference type="NCBI Taxonomy" id="27915"/>
    <lineage>
        <taxon>Eukaryota</taxon>
        <taxon>Metazoa</taxon>
        <taxon>Spiralia</taxon>
        <taxon>Lophotrochozoa</taxon>
        <taxon>Annelida</taxon>
        <taxon>Polychaeta</taxon>
        <taxon>Sedentaria</taxon>
        <taxon>Canalipalpata</taxon>
        <taxon>Sabellida</taxon>
        <taxon>Siboglinidae</taxon>
        <taxon>Ridgeia</taxon>
    </lineage>
</organism>
<dbReference type="PANTHER" id="PTHR11702:SF31">
    <property type="entry name" value="MITOCHONDRIAL RIBOSOME-ASSOCIATED GTPASE 2"/>
    <property type="match status" value="1"/>
</dbReference>
<dbReference type="EMBL" id="JAODUO010000216">
    <property type="protein sequence ID" value="KAK2186000.1"/>
    <property type="molecule type" value="Genomic_DNA"/>
</dbReference>
<evidence type="ECO:0000256" key="3">
    <source>
        <dbReference type="ARBA" id="ARBA00023134"/>
    </source>
</evidence>
<feature type="region of interest" description="Disordered" evidence="4">
    <location>
        <begin position="224"/>
        <end position="271"/>
    </location>
</feature>
<evidence type="ECO:0000256" key="2">
    <source>
        <dbReference type="ARBA" id="ARBA00022741"/>
    </source>
</evidence>
<dbReference type="GO" id="GO:0003924">
    <property type="term" value="F:GTPase activity"/>
    <property type="evidence" value="ECO:0007669"/>
    <property type="project" value="InterPro"/>
</dbReference>
<sequence length="601" mass="65812">MPMVRLLLSRAMARQCPVCPAWLMVKQLRGQATAVPVRIKKSRSEKQLARKFVDFKRVRVIGGQGGDGCLSFLRLPFNEWAGPDGGDGGNGGHIIFQASRDVKSLEHVKSLCNGENGADGRNKHRHGKNATHTYIQVPIGTFFKDTSEEIVADLKKDGDLFVAARGGAGGHGNHYFLSNEERAPTVYEEGAQGQERLLFSEMRVMAHVGLLSLARSVIRKKQEGDDEVSADAPAVAAVPGPSADPIQLDVDSELEPPQPSTSTATTPISATKRKFGYRQGLPLREHISAAEPRQRPIETSFVRCCMMSALVRGLACTECSEPTLKIRAIDRRLGLVCLLETYCTTCGAVLNSTLSSDRVKEEKAGNVPFVVVRQAVAATMDMGVGHAGLVKLCRFMDMEPLQHKSYSRHVKAVTAANMTVVSSLFDDAAKTVGFPNAGKSTLLRAISRAKPKVASYPFTTLNPHVGIVTFDDHQQLAVADIPGLINGAHLNRGLGFSFLRHIDRCLVLLYVLDLSNDAPWRQLDELRYELEQYQPGLSSRPHAVVANKSDLPMAAENLRRLREHVDLPVLAISAKYRTDIQPLLLHLKAMYEQLATDDEGS</sequence>
<dbReference type="InterPro" id="IPR045086">
    <property type="entry name" value="OBG_GTPase"/>
</dbReference>
<reference evidence="7" key="1">
    <citation type="journal article" date="2023" name="Mol. Biol. Evol.">
        <title>Third-Generation Sequencing Reveals the Adaptive Role of the Epigenome in Three Deep-Sea Polychaetes.</title>
        <authorList>
            <person name="Perez M."/>
            <person name="Aroh O."/>
            <person name="Sun Y."/>
            <person name="Lan Y."/>
            <person name="Juniper S.K."/>
            <person name="Young C.R."/>
            <person name="Angers B."/>
            <person name="Qian P.Y."/>
        </authorList>
    </citation>
    <scope>NUCLEOTIDE SEQUENCE</scope>
    <source>
        <strain evidence="7">R07B-5</strain>
    </source>
</reference>
<proteinExistence type="inferred from homology"/>
<dbReference type="Pfam" id="PF20700">
    <property type="entry name" value="Mutator"/>
    <property type="match status" value="1"/>
</dbReference>
<dbReference type="Pfam" id="PF01926">
    <property type="entry name" value="MMR_HSR1"/>
    <property type="match status" value="1"/>
</dbReference>